<dbReference type="PROSITE" id="PS51828">
    <property type="entry name" value="PTX_2"/>
    <property type="match status" value="1"/>
</dbReference>
<reference evidence="11" key="1">
    <citation type="submission" date="2025-08" db="UniProtKB">
        <authorList>
            <consortium name="Ensembl"/>
        </authorList>
    </citation>
    <scope>IDENTIFICATION</scope>
</reference>
<dbReference type="OrthoDB" id="8793160at2759"/>
<feature type="compositionally biased region" description="Polar residues" evidence="8">
    <location>
        <begin position="296"/>
        <end position="305"/>
    </location>
</feature>
<keyword evidence="7" id="KW-0175">Coiled coil</keyword>
<evidence type="ECO:0000256" key="2">
    <source>
        <dbReference type="ARBA" id="ARBA00022723"/>
    </source>
</evidence>
<feature type="chain" id="PRO_5034076841" evidence="9">
    <location>
        <begin position="29"/>
        <end position="610"/>
    </location>
</feature>
<dbReference type="InterPro" id="IPR013320">
    <property type="entry name" value="ConA-like_dom_sf"/>
</dbReference>
<evidence type="ECO:0000256" key="1">
    <source>
        <dbReference type="ARBA" id="ARBA00001913"/>
    </source>
</evidence>
<name>A0A8C5QNT8_9ANUR</name>
<comment type="caution">
    <text evidence="6">Lacks conserved residue(s) required for the propagation of feature annotation.</text>
</comment>
<dbReference type="InterPro" id="IPR001759">
    <property type="entry name" value="PTX_dom"/>
</dbReference>
<dbReference type="Pfam" id="PF00354">
    <property type="entry name" value="Pentaxin"/>
    <property type="match status" value="1"/>
</dbReference>
<comment type="cofactor">
    <cofactor evidence="1">
        <name>Ca(2+)</name>
        <dbReference type="ChEBI" id="CHEBI:29108"/>
    </cofactor>
</comment>
<feature type="region of interest" description="Disordered" evidence="8">
    <location>
        <begin position="252"/>
        <end position="275"/>
    </location>
</feature>
<evidence type="ECO:0000256" key="4">
    <source>
        <dbReference type="ARBA" id="ARBA00023157"/>
    </source>
</evidence>
<organism evidence="11 12">
    <name type="scientific">Leptobrachium leishanense</name>
    <name type="common">Leishan spiny toad</name>
    <dbReference type="NCBI Taxonomy" id="445787"/>
    <lineage>
        <taxon>Eukaryota</taxon>
        <taxon>Metazoa</taxon>
        <taxon>Chordata</taxon>
        <taxon>Craniata</taxon>
        <taxon>Vertebrata</taxon>
        <taxon>Euteleostomi</taxon>
        <taxon>Amphibia</taxon>
        <taxon>Batrachia</taxon>
        <taxon>Anura</taxon>
        <taxon>Pelobatoidea</taxon>
        <taxon>Megophryidae</taxon>
        <taxon>Leptobrachium</taxon>
    </lineage>
</organism>
<feature type="region of interest" description="Disordered" evidence="8">
    <location>
        <begin position="320"/>
        <end position="358"/>
    </location>
</feature>
<feature type="coiled-coil region" evidence="7">
    <location>
        <begin position="82"/>
        <end position="131"/>
    </location>
</feature>
<keyword evidence="12" id="KW-1185">Reference proteome</keyword>
<feature type="compositionally biased region" description="Polar residues" evidence="8">
    <location>
        <begin position="320"/>
        <end position="333"/>
    </location>
</feature>
<dbReference type="Gene3D" id="2.60.120.200">
    <property type="match status" value="1"/>
</dbReference>
<keyword evidence="4" id="KW-1015">Disulfide bond</keyword>
<sequence length="610" mass="68901">MSYKVCFSSMTVLRFFVLLAFCLLGVLSEQTRILEQRKPFFDRFRRLEEQFRRFQEVTLTRLHGIAENYNISYNIDARFHQVTDQQQELRESLNNSDQMTQRELSAIKIWLKKLQRTTKKLDLKMSSLEETMTERNKQVTKDNKIRDTNVSNLTSHFISQKRVMDQLVKDNSLLKKGMEMFREVVKRQGVRIATLEEQIRGATKNEILPPSSLVAPQELNRTPDNKPLVSPGNEPEAMALEHRMAKLRLKHDQRKKLQDEQQQQLIPGKSGVAPMASHRQNEIKNMSFPEGETHDIQTTGPSLSMTDKPFSIVETTLEKTSGMETTRRPPQQATKEEPPGIEATRTPHVTGNKPSSIHAPKLHITEGKSSVMHTTNPPPKVTEVPRHIEQRTKMPGTICNVDSMLSFPSSSTENYATFGKGLREALHEFSICSWVKTNASYIGTILSYATEDNDNKLVLYGRNGEAYDSLHFVIGDPAFRELPMVPLTDGNWHHVCFIWSSIQGKYWFYVDRRLSSTGSRFQKGYEIPPGGSLILGQEQDSLGGGFDSSESFVGHLAGFAVWNRALSPGEVSGIATGKGLPRGTILKLADASALHGLVQRVDCTCLEHCL</sequence>
<dbReference type="InterPro" id="IPR051360">
    <property type="entry name" value="Neuronal_Pentraxin_Related"/>
</dbReference>
<dbReference type="PANTHER" id="PTHR19277:SF122">
    <property type="entry name" value="PENTRAXIN-4"/>
    <property type="match status" value="1"/>
</dbReference>
<evidence type="ECO:0000256" key="9">
    <source>
        <dbReference type="SAM" id="SignalP"/>
    </source>
</evidence>
<evidence type="ECO:0000256" key="8">
    <source>
        <dbReference type="SAM" id="MobiDB-lite"/>
    </source>
</evidence>
<feature type="signal peptide" evidence="9">
    <location>
        <begin position="1"/>
        <end position="28"/>
    </location>
</feature>
<evidence type="ECO:0000313" key="11">
    <source>
        <dbReference type="Ensembl" id="ENSLLEP00000039442.1"/>
    </source>
</evidence>
<gene>
    <name evidence="11" type="primary">PTX4</name>
</gene>
<reference evidence="11" key="2">
    <citation type="submission" date="2025-09" db="UniProtKB">
        <authorList>
            <consortium name="Ensembl"/>
        </authorList>
    </citation>
    <scope>IDENTIFICATION</scope>
</reference>
<evidence type="ECO:0000259" key="10">
    <source>
        <dbReference type="PROSITE" id="PS51828"/>
    </source>
</evidence>
<dbReference type="SMART" id="SM00159">
    <property type="entry name" value="PTX"/>
    <property type="match status" value="1"/>
</dbReference>
<dbReference type="AlphaFoldDB" id="A0A8C5QNT8"/>
<evidence type="ECO:0000256" key="6">
    <source>
        <dbReference type="PROSITE-ProRule" id="PRU01172"/>
    </source>
</evidence>
<dbReference type="Ensembl" id="ENSLLET00000041028.1">
    <property type="protein sequence ID" value="ENSLLEP00000039442.1"/>
    <property type="gene ID" value="ENSLLEG00000025074.1"/>
</dbReference>
<evidence type="ECO:0000256" key="7">
    <source>
        <dbReference type="SAM" id="Coils"/>
    </source>
</evidence>
<dbReference type="Proteomes" id="UP000694569">
    <property type="component" value="Unplaced"/>
</dbReference>
<keyword evidence="3" id="KW-0106">Calcium</keyword>
<keyword evidence="5" id="KW-0325">Glycoprotein</keyword>
<accession>A0A8C5QNT8</accession>
<dbReference type="PRINTS" id="PR00895">
    <property type="entry name" value="PENTAXIN"/>
</dbReference>
<evidence type="ECO:0000256" key="5">
    <source>
        <dbReference type="ARBA" id="ARBA00023180"/>
    </source>
</evidence>
<keyword evidence="9" id="KW-0732">Signal</keyword>
<proteinExistence type="predicted"/>
<keyword evidence="2" id="KW-0479">Metal-binding</keyword>
<dbReference type="GO" id="GO:0046872">
    <property type="term" value="F:metal ion binding"/>
    <property type="evidence" value="ECO:0007669"/>
    <property type="project" value="UniProtKB-KW"/>
</dbReference>
<evidence type="ECO:0000256" key="3">
    <source>
        <dbReference type="ARBA" id="ARBA00022837"/>
    </source>
</evidence>
<dbReference type="GeneTree" id="ENSGT01060000248575"/>
<dbReference type="PANTHER" id="PTHR19277">
    <property type="entry name" value="PENTRAXIN"/>
    <property type="match status" value="1"/>
</dbReference>
<protein>
    <submittedName>
        <fullName evidence="11">Pentraxin 4</fullName>
    </submittedName>
</protein>
<feature type="domain" description="Pentraxin (PTX)" evidence="10">
    <location>
        <begin position="401"/>
        <end position="605"/>
    </location>
</feature>
<evidence type="ECO:0000313" key="12">
    <source>
        <dbReference type="Proteomes" id="UP000694569"/>
    </source>
</evidence>
<feature type="region of interest" description="Disordered" evidence="8">
    <location>
        <begin position="287"/>
        <end position="307"/>
    </location>
</feature>
<dbReference type="SUPFAM" id="SSF49899">
    <property type="entry name" value="Concanavalin A-like lectins/glucanases"/>
    <property type="match status" value="1"/>
</dbReference>